<dbReference type="InterPro" id="IPR023346">
    <property type="entry name" value="Lysozyme-like_dom_sf"/>
</dbReference>
<protein>
    <recommendedName>
        <fullName evidence="1">Transglycosylase SLT domain-containing protein</fullName>
    </recommendedName>
</protein>
<organism evidence="2 3">
    <name type="scientific">Candidatus Woesebacteria bacterium RBG_13_36_22</name>
    <dbReference type="NCBI Taxonomy" id="1802478"/>
    <lineage>
        <taxon>Bacteria</taxon>
        <taxon>Candidatus Woeseibacteriota</taxon>
    </lineage>
</organism>
<dbReference type="AlphaFoldDB" id="A0A1F7X3C3"/>
<dbReference type="SUPFAM" id="SSF53955">
    <property type="entry name" value="Lysozyme-like"/>
    <property type="match status" value="1"/>
</dbReference>
<sequence>MKKLMLLTLSIFLLLSVIYPTVSFDADRRYCKTPMKHFFKEDKLLTAVMNEESGFSDTIINRKEDAVGILQIRPIMLDHVNWILKQQGDSLQFTLNDRLDSTKSVKMWYIVQKWDNPKYDPRIACYLWNGGIPRYKEMSHAYWLRIKDKINDDT</sequence>
<dbReference type="Pfam" id="PF01464">
    <property type="entry name" value="SLT"/>
    <property type="match status" value="1"/>
</dbReference>
<dbReference type="Gene3D" id="1.10.530.10">
    <property type="match status" value="1"/>
</dbReference>
<accession>A0A1F7X3C3</accession>
<comment type="caution">
    <text evidence="2">The sequence shown here is derived from an EMBL/GenBank/DDBJ whole genome shotgun (WGS) entry which is preliminary data.</text>
</comment>
<gene>
    <name evidence="2" type="ORF">A2Z67_02615</name>
</gene>
<feature type="domain" description="Transglycosylase SLT" evidence="1">
    <location>
        <begin position="40"/>
        <end position="107"/>
    </location>
</feature>
<dbReference type="Proteomes" id="UP000176939">
    <property type="component" value="Unassembled WGS sequence"/>
</dbReference>
<dbReference type="InterPro" id="IPR008258">
    <property type="entry name" value="Transglycosylase_SLT_dom_1"/>
</dbReference>
<evidence type="ECO:0000259" key="1">
    <source>
        <dbReference type="Pfam" id="PF01464"/>
    </source>
</evidence>
<reference evidence="2 3" key="1">
    <citation type="journal article" date="2016" name="Nat. Commun.">
        <title>Thousands of microbial genomes shed light on interconnected biogeochemical processes in an aquifer system.</title>
        <authorList>
            <person name="Anantharaman K."/>
            <person name="Brown C.T."/>
            <person name="Hug L.A."/>
            <person name="Sharon I."/>
            <person name="Castelle C.J."/>
            <person name="Probst A.J."/>
            <person name="Thomas B.C."/>
            <person name="Singh A."/>
            <person name="Wilkins M.J."/>
            <person name="Karaoz U."/>
            <person name="Brodie E.L."/>
            <person name="Williams K.H."/>
            <person name="Hubbard S.S."/>
            <person name="Banfield J.F."/>
        </authorList>
    </citation>
    <scope>NUCLEOTIDE SEQUENCE [LARGE SCALE GENOMIC DNA]</scope>
</reference>
<evidence type="ECO:0000313" key="2">
    <source>
        <dbReference type="EMBL" id="OGM08878.1"/>
    </source>
</evidence>
<dbReference type="EMBL" id="MGFQ01000035">
    <property type="protein sequence ID" value="OGM08878.1"/>
    <property type="molecule type" value="Genomic_DNA"/>
</dbReference>
<proteinExistence type="predicted"/>
<name>A0A1F7X3C3_9BACT</name>
<evidence type="ECO:0000313" key="3">
    <source>
        <dbReference type="Proteomes" id="UP000176939"/>
    </source>
</evidence>